<evidence type="ECO:0000313" key="4">
    <source>
        <dbReference type="Proteomes" id="UP001360953"/>
    </source>
</evidence>
<proteinExistence type="inferred from homology"/>
<dbReference type="PANTHER" id="PTHR28288">
    <property type="entry name" value="PROTEASE B INHIBITOR 2"/>
    <property type="match status" value="1"/>
</dbReference>
<gene>
    <name evidence="3" type="ORF">J3D65DRAFT_631804</name>
</gene>
<evidence type="ECO:0000256" key="2">
    <source>
        <dbReference type="SAM" id="SignalP"/>
    </source>
</evidence>
<evidence type="ECO:0000313" key="3">
    <source>
        <dbReference type="EMBL" id="KAK7533922.1"/>
    </source>
</evidence>
<sequence length="102" mass="11278">MKLYILSLVLALFAVCAMSVAPPQRSVLVSYSKDTPDKVLDEAKKAIIDAGGFITHEYKLIRGFAANAPTKILENVQSWGSEYNALIEEDQQIHAFSARPRP</sequence>
<comment type="caution">
    <text evidence="3">The sequence shown here is derived from an EMBL/GenBank/DDBJ whole genome shotgun (WGS) entry which is preliminary data.</text>
</comment>
<feature type="chain" id="PRO_5047128236" evidence="2">
    <location>
        <begin position="20"/>
        <end position="102"/>
    </location>
</feature>
<evidence type="ECO:0000256" key="1">
    <source>
        <dbReference type="ARBA" id="ARBA00038069"/>
    </source>
</evidence>
<keyword evidence="4" id="KW-1185">Reference proteome</keyword>
<dbReference type="InterPro" id="IPR052471">
    <property type="entry name" value="PBI_I9"/>
</dbReference>
<dbReference type="SUPFAM" id="SSF54897">
    <property type="entry name" value="Protease propeptides/inhibitors"/>
    <property type="match status" value="1"/>
</dbReference>
<dbReference type="Proteomes" id="UP001360953">
    <property type="component" value="Unassembled WGS sequence"/>
</dbReference>
<dbReference type="GeneID" id="92033852"/>
<organism evidence="3 4">
    <name type="scientific">Phyllosticta citribraziliensis</name>
    <dbReference type="NCBI Taxonomy" id="989973"/>
    <lineage>
        <taxon>Eukaryota</taxon>
        <taxon>Fungi</taxon>
        <taxon>Dikarya</taxon>
        <taxon>Ascomycota</taxon>
        <taxon>Pezizomycotina</taxon>
        <taxon>Dothideomycetes</taxon>
        <taxon>Dothideomycetes incertae sedis</taxon>
        <taxon>Botryosphaeriales</taxon>
        <taxon>Phyllostictaceae</taxon>
        <taxon>Phyllosticta</taxon>
    </lineage>
</organism>
<keyword evidence="2" id="KW-0732">Signal</keyword>
<dbReference type="InterPro" id="IPR037045">
    <property type="entry name" value="S8pro/Inhibitor_I9_sf"/>
</dbReference>
<dbReference type="EMBL" id="JBBPEH010000009">
    <property type="protein sequence ID" value="KAK7533922.1"/>
    <property type="molecule type" value="Genomic_DNA"/>
</dbReference>
<dbReference type="RefSeq" id="XP_066652961.1">
    <property type="nucleotide sequence ID" value="XM_066800946.1"/>
</dbReference>
<name>A0ABR1LFD3_9PEZI</name>
<comment type="similarity">
    <text evidence="1">Belongs to the protease inhibitor I9 family.</text>
</comment>
<dbReference type="PANTHER" id="PTHR28288:SF1">
    <property type="entry name" value="INHIBITOR I9 DOMAIN-CONTAINING PROTEIN"/>
    <property type="match status" value="1"/>
</dbReference>
<accession>A0ABR1LFD3</accession>
<reference evidence="3 4" key="1">
    <citation type="submission" date="2024-04" db="EMBL/GenBank/DDBJ databases">
        <title>Phyllosticta paracitricarpa is synonymous to the EU quarantine fungus P. citricarpa based on phylogenomic analyses.</title>
        <authorList>
            <consortium name="Lawrence Berkeley National Laboratory"/>
            <person name="Van ingen-buijs V.A."/>
            <person name="Van westerhoven A.C."/>
            <person name="Haridas S."/>
            <person name="Skiadas P."/>
            <person name="Martin F."/>
            <person name="Groenewald J.Z."/>
            <person name="Crous P.W."/>
            <person name="Seidl M.F."/>
        </authorList>
    </citation>
    <scope>NUCLEOTIDE SEQUENCE [LARGE SCALE GENOMIC DNA]</scope>
    <source>
        <strain evidence="3 4">CPC 17464</strain>
    </source>
</reference>
<dbReference type="Gene3D" id="3.30.70.80">
    <property type="entry name" value="Peptidase S8 propeptide/proteinase inhibitor I9"/>
    <property type="match status" value="1"/>
</dbReference>
<feature type="signal peptide" evidence="2">
    <location>
        <begin position="1"/>
        <end position="19"/>
    </location>
</feature>
<protein>
    <submittedName>
        <fullName evidence="3">Uncharacterized protein</fullName>
    </submittedName>
</protein>